<protein>
    <submittedName>
        <fullName evidence="1">Uncharacterized protein</fullName>
    </submittedName>
</protein>
<evidence type="ECO:0000313" key="1">
    <source>
        <dbReference type="EMBL" id="KAK1440208.1"/>
    </source>
</evidence>
<proteinExistence type="predicted"/>
<organism evidence="1 2">
    <name type="scientific">Tagetes erecta</name>
    <name type="common">African marigold</name>
    <dbReference type="NCBI Taxonomy" id="13708"/>
    <lineage>
        <taxon>Eukaryota</taxon>
        <taxon>Viridiplantae</taxon>
        <taxon>Streptophyta</taxon>
        <taxon>Embryophyta</taxon>
        <taxon>Tracheophyta</taxon>
        <taxon>Spermatophyta</taxon>
        <taxon>Magnoliopsida</taxon>
        <taxon>eudicotyledons</taxon>
        <taxon>Gunneridae</taxon>
        <taxon>Pentapetalae</taxon>
        <taxon>asterids</taxon>
        <taxon>campanulids</taxon>
        <taxon>Asterales</taxon>
        <taxon>Asteraceae</taxon>
        <taxon>Asteroideae</taxon>
        <taxon>Heliantheae alliance</taxon>
        <taxon>Tageteae</taxon>
        <taxon>Tagetes</taxon>
    </lineage>
</organism>
<sequence length="67" mass="8055">MYLRSHFDFVNRLNRLGGTREEEFDEEEREERRNLNPILILSPNCLGSNSTVSLVYKCFRLEQWVSF</sequence>
<dbReference type="Proteomes" id="UP001229421">
    <property type="component" value="Unassembled WGS sequence"/>
</dbReference>
<evidence type="ECO:0000313" key="2">
    <source>
        <dbReference type="Proteomes" id="UP001229421"/>
    </source>
</evidence>
<accession>A0AAD8PB01</accession>
<comment type="caution">
    <text evidence="1">The sequence shown here is derived from an EMBL/GenBank/DDBJ whole genome shotgun (WGS) entry which is preliminary data.</text>
</comment>
<dbReference type="EMBL" id="JAUHHV010000001">
    <property type="protein sequence ID" value="KAK1440208.1"/>
    <property type="molecule type" value="Genomic_DNA"/>
</dbReference>
<reference evidence="1" key="1">
    <citation type="journal article" date="2023" name="bioRxiv">
        <title>Improved chromosome-level genome assembly for marigold (Tagetes erecta).</title>
        <authorList>
            <person name="Jiang F."/>
            <person name="Yuan L."/>
            <person name="Wang S."/>
            <person name="Wang H."/>
            <person name="Xu D."/>
            <person name="Wang A."/>
            <person name="Fan W."/>
        </authorList>
    </citation>
    <scope>NUCLEOTIDE SEQUENCE</scope>
    <source>
        <strain evidence="1">WSJ</strain>
        <tissue evidence="1">Leaf</tissue>
    </source>
</reference>
<keyword evidence="2" id="KW-1185">Reference proteome</keyword>
<name>A0AAD8PB01_TARER</name>
<dbReference type="AlphaFoldDB" id="A0AAD8PB01"/>
<gene>
    <name evidence="1" type="ORF">QVD17_06033</name>
</gene>